<feature type="signal peptide" evidence="1">
    <location>
        <begin position="1"/>
        <end position="30"/>
    </location>
</feature>
<keyword evidence="1" id="KW-0732">Signal</keyword>
<feature type="chain" id="PRO_5045849405" description="Peptidase inhibitor family I36" evidence="1">
    <location>
        <begin position="31"/>
        <end position="191"/>
    </location>
</feature>
<accession>A0ABV9G9Y8</accession>
<gene>
    <name evidence="2" type="ORF">ACFO9E_19200</name>
</gene>
<organism evidence="2 3">
    <name type="scientific">Streptomyces maoxianensis</name>
    <dbReference type="NCBI Taxonomy" id="1459942"/>
    <lineage>
        <taxon>Bacteria</taxon>
        <taxon>Bacillati</taxon>
        <taxon>Actinomycetota</taxon>
        <taxon>Actinomycetes</taxon>
        <taxon>Kitasatosporales</taxon>
        <taxon>Streptomycetaceae</taxon>
        <taxon>Streptomyces</taxon>
    </lineage>
</organism>
<evidence type="ECO:0000313" key="3">
    <source>
        <dbReference type="Proteomes" id="UP001595993"/>
    </source>
</evidence>
<reference evidence="3" key="1">
    <citation type="journal article" date="2019" name="Int. J. Syst. Evol. Microbiol.">
        <title>The Global Catalogue of Microorganisms (GCM) 10K type strain sequencing project: providing services to taxonomists for standard genome sequencing and annotation.</title>
        <authorList>
            <consortium name="The Broad Institute Genomics Platform"/>
            <consortium name="The Broad Institute Genome Sequencing Center for Infectious Disease"/>
            <person name="Wu L."/>
            <person name="Ma J."/>
        </authorList>
    </citation>
    <scope>NUCLEOTIDE SEQUENCE [LARGE SCALE GENOMIC DNA]</scope>
    <source>
        <strain evidence="3">CGMCC 4.7139</strain>
    </source>
</reference>
<sequence length="191" mass="20451">MALRKLTASVFAVLALIAATAIGLTGPATAATSAAGNGQGRFAAQAKQAGLTGAEAKQLQTSVDGYLATQGGTQVAANKIALPGKGEIVVALPGERQARDLTGAKTARACPYENFCMYTGTNYSGTQFNLWRCQTYDLSNWNYPGSWINNQTPGTRARFLDRNYNTIYTTPGAYSYSSYYNWAPVWHVIPC</sequence>
<evidence type="ECO:0008006" key="4">
    <source>
        <dbReference type="Google" id="ProtNLM"/>
    </source>
</evidence>
<comment type="caution">
    <text evidence="2">The sequence shown here is derived from an EMBL/GenBank/DDBJ whole genome shotgun (WGS) entry which is preliminary data.</text>
</comment>
<dbReference type="EMBL" id="JBHSFE010000014">
    <property type="protein sequence ID" value="MFC4609919.1"/>
    <property type="molecule type" value="Genomic_DNA"/>
</dbReference>
<keyword evidence="3" id="KW-1185">Reference proteome</keyword>
<dbReference type="Proteomes" id="UP001595993">
    <property type="component" value="Unassembled WGS sequence"/>
</dbReference>
<name>A0ABV9G9Y8_9ACTN</name>
<dbReference type="RefSeq" id="WP_381197263.1">
    <property type="nucleotide sequence ID" value="NZ_JBHSFE010000014.1"/>
</dbReference>
<evidence type="ECO:0000313" key="2">
    <source>
        <dbReference type="EMBL" id="MFC4609919.1"/>
    </source>
</evidence>
<protein>
    <recommendedName>
        <fullName evidence="4">Peptidase inhibitor family I36</fullName>
    </recommendedName>
</protein>
<proteinExistence type="predicted"/>
<evidence type="ECO:0000256" key="1">
    <source>
        <dbReference type="SAM" id="SignalP"/>
    </source>
</evidence>